<keyword evidence="2" id="KW-1185">Reference proteome</keyword>
<dbReference type="InterPro" id="IPR029063">
    <property type="entry name" value="SAM-dependent_MTases_sf"/>
</dbReference>
<dbReference type="Proteomes" id="UP000612282">
    <property type="component" value="Unassembled WGS sequence"/>
</dbReference>
<proteinExistence type="predicted"/>
<dbReference type="RefSeq" id="WP_203810215.1">
    <property type="nucleotide sequence ID" value="NZ_BAAAQE010000022.1"/>
</dbReference>
<dbReference type="EMBL" id="BOMG01000141">
    <property type="protein sequence ID" value="GID61847.1"/>
    <property type="molecule type" value="Genomic_DNA"/>
</dbReference>
<evidence type="ECO:0008006" key="3">
    <source>
        <dbReference type="Google" id="ProtNLM"/>
    </source>
</evidence>
<gene>
    <name evidence="1" type="ORF">Aco03nite_102510</name>
</gene>
<organism evidence="1 2">
    <name type="scientific">Actinoplanes couchii</name>
    <dbReference type="NCBI Taxonomy" id="403638"/>
    <lineage>
        <taxon>Bacteria</taxon>
        <taxon>Bacillati</taxon>
        <taxon>Actinomycetota</taxon>
        <taxon>Actinomycetes</taxon>
        <taxon>Micromonosporales</taxon>
        <taxon>Micromonosporaceae</taxon>
        <taxon>Actinoplanes</taxon>
    </lineage>
</organism>
<dbReference type="Gene3D" id="3.40.50.150">
    <property type="entry name" value="Vaccinia Virus protein VP39"/>
    <property type="match status" value="1"/>
</dbReference>
<accession>A0ABQ3XTK3</accession>
<protein>
    <recommendedName>
        <fullName evidence="3">S-adenosyl methyltransferase</fullName>
    </recommendedName>
</protein>
<reference evidence="1 2" key="1">
    <citation type="submission" date="2021-01" db="EMBL/GenBank/DDBJ databases">
        <title>Whole genome shotgun sequence of Actinoplanes couchii NBRC 106145.</title>
        <authorList>
            <person name="Komaki H."/>
            <person name="Tamura T."/>
        </authorList>
    </citation>
    <scope>NUCLEOTIDE SEQUENCE [LARGE SCALE GENOMIC DNA]</scope>
    <source>
        <strain evidence="1 2">NBRC 106145</strain>
    </source>
</reference>
<comment type="caution">
    <text evidence="1">The sequence shown here is derived from an EMBL/GenBank/DDBJ whole genome shotgun (WGS) entry which is preliminary data.</text>
</comment>
<dbReference type="PIRSF" id="PIRSF017393">
    <property type="entry name" value="MTase_SAV2177"/>
    <property type="match status" value="1"/>
</dbReference>
<sequence>MDTHAFGVPALPHGLLEFDVTRAQSARVCNYLLGGKDNFAVDRQAGDALVKAVPRLRFLIAEHRRFVHRVARVLVVEDGIRQFIDIGAGIPLAPNLHEIAQRHAPQARVVYVDDDPLVLAHARALLRSHPAGRIEVAAADLAEPVSVLSHQAVLATLDLGRPIGLILTGVLLADVVDPWSRVEQLREAMPSGSCLVVSHLTANFHPGEVGAAVAVAGGAGLSLVVRTEEAVRRLFGDWELLEPGLVPVSDWRPASPVENPAGACFWAGVARKP</sequence>
<dbReference type="Pfam" id="PF04672">
    <property type="entry name" value="Methyltransf_19"/>
    <property type="match status" value="1"/>
</dbReference>
<name>A0ABQ3XTK3_9ACTN</name>
<evidence type="ECO:0000313" key="1">
    <source>
        <dbReference type="EMBL" id="GID61847.1"/>
    </source>
</evidence>
<dbReference type="SUPFAM" id="SSF53335">
    <property type="entry name" value="S-adenosyl-L-methionine-dependent methyltransferases"/>
    <property type="match status" value="1"/>
</dbReference>
<dbReference type="InterPro" id="IPR006764">
    <property type="entry name" value="SAM_dep_MeTrfase_SAV2177_type"/>
</dbReference>
<evidence type="ECO:0000313" key="2">
    <source>
        <dbReference type="Proteomes" id="UP000612282"/>
    </source>
</evidence>